<accession>I7AGL8</accession>
<dbReference type="InterPro" id="IPR011989">
    <property type="entry name" value="ARM-like"/>
</dbReference>
<dbReference type="RefSeq" id="XP_009265417.1">
    <property type="nucleotide sequence ID" value="XM_009267142.1"/>
</dbReference>
<name>I7AGL8_ENCRO</name>
<dbReference type="Gene3D" id="1.25.10.10">
    <property type="entry name" value="Leucine-rich Repeat Variant"/>
    <property type="match status" value="1"/>
</dbReference>
<dbReference type="VEuPathDB" id="MicrosporidiaDB:EROM_101050"/>
<keyword evidence="2" id="KW-1185">Reference proteome</keyword>
<evidence type="ECO:0008006" key="3">
    <source>
        <dbReference type="Google" id="ProtNLM"/>
    </source>
</evidence>
<dbReference type="KEGG" id="ero:EROM_101050"/>
<protein>
    <recommendedName>
        <fullName evidence="3">Anaphase-promoting complex subunit 1</fullName>
    </recommendedName>
</protein>
<dbReference type="Proteomes" id="UP000010094">
    <property type="component" value="Chromosome X"/>
</dbReference>
<proteinExistence type="predicted"/>
<dbReference type="EMBL" id="CP003529">
    <property type="protein sequence ID" value="AFN83920.1"/>
    <property type="molecule type" value="Genomic_DNA"/>
</dbReference>
<dbReference type="GeneID" id="20564535"/>
<dbReference type="OrthoDB" id="26401at2759"/>
<organism evidence="1 2">
    <name type="scientific">Encephalitozoon romaleae (strain SJ-2008)</name>
    <name type="common">Microsporidian parasite</name>
    <dbReference type="NCBI Taxonomy" id="1178016"/>
    <lineage>
        <taxon>Eukaryota</taxon>
        <taxon>Fungi</taxon>
        <taxon>Fungi incertae sedis</taxon>
        <taxon>Microsporidia</taxon>
        <taxon>Unikaryonidae</taxon>
        <taxon>Encephalitozoon</taxon>
    </lineage>
</organism>
<dbReference type="AlphaFoldDB" id="I7AGL8"/>
<reference evidence="1 2" key="1">
    <citation type="journal article" date="2012" name="Proc. Natl. Acad. Sci. U.S.A.">
        <title>Gain and loss of multiple functionally related, horizontally transferred genes in the reduced genomes of two microsporidian parasites.</title>
        <authorList>
            <person name="Pombert J.-F."/>
            <person name="Selman M."/>
            <person name="Burki F."/>
            <person name="Bardell F.T."/>
            <person name="Farinelli L."/>
            <person name="Solter L.F."/>
            <person name="Whitman D.W."/>
            <person name="Weiss L.M."/>
            <person name="Corradi N."/>
            <person name="Keeling P.J."/>
        </authorList>
    </citation>
    <scope>NUCLEOTIDE SEQUENCE [LARGE SCALE GENOMIC DNA]</scope>
    <source>
        <strain evidence="1 2">SJ-2008</strain>
    </source>
</reference>
<evidence type="ECO:0000313" key="2">
    <source>
        <dbReference type="Proteomes" id="UP000010094"/>
    </source>
</evidence>
<evidence type="ECO:0000313" key="1">
    <source>
        <dbReference type="EMBL" id="AFN83920.1"/>
    </source>
</evidence>
<sequence length="1040" mass="119894">MVVKWRDTEAMFEGKRLIFEEEIINAGKFGRWVVVCTRTGIHFYGEEDMTLKRSIKAAFVKKEGIYYQNKENNHVMLVSHPFEPEEFVFFHHGFSLKEVISGDMILEGVGGYLIKNVATERFDVQEMMESSCSDMADDSFDEINRTRMLIAYRVEGGIRCLVEDYEESGRREGGVEMDIIDYDNFMVGIHGDVALFVKPGSSRGGVKRSKLLSETTVKFEKDIGCFVKYRMKISKGKWLEFLRINDILFLGNEVVCSPIRMDLWPRSRVSTRWRQDYCKPFWEGINELERNVLSCYPKAMQRAFMSTFLQSKKKRFDLLEPTEDIVAEVDSALEEWLAKCRSVWEFLGMDIPQMKGLKTVSRCEELVRYARPSFVSSKDVMKVKYRRIMRCNLDAIVNLRYSDVMNLGYRVIYMEMKRGEILRSTKPVRSIRKLCKIAEKHFGDPRMEEVVSLFDEKPITFEIDEYDLENKREKGYILRTVSNIGRAYLFCGLGAIKNRYNPEQLKFPIYKNGELSEIEIKESGWADWPTFNYSVYRGCGLSSCDEVAHDFIESRILEFASTGVGNEFEVAGRIFAFGLQGRLSEIHPQSVAQLVTPRHPVVSMAILAGTGISHIGKRDDVLGKMYLHYLKSSQPLYIHVGCVVGLGMLYAGSGNILVKNVLREEASREGVFRNEQYNRGNKIWYDYTYRVMASLSMSMLYMKTSLDVFRFIKLKDSLCELLANGIILFGSKQMRFRNKLRRSDASKPEEVLYSELFSLGLEMNENLDVIVEEVRKKAENASFYELYRLSGRMLYVSVYLLYKGISLDLSGGLFKAILDVCLLAERSMKSNSELKILFDTSLVTLSLISNSSCNLDVIRILRRQIKATETGKSLSEQVDFFFTSSRCKQEVQLSMRYGDIERYKLCLGIVACGMGNLKITTSFHLVFDVISTFFTCFPISPMDQEYFNMARYFLILSLKANPEGFRNTTKYLKQGNKGSKGKLRKDMCRINKTFLKEYSEASDADKRFVVDVLTDFYEQYGGKDNLLDVEMLKNIACRTI</sequence>
<dbReference type="HOGENOM" id="CLU_292731_0_0_1"/>
<gene>
    <name evidence="1" type="ordered locus">EROM_101050</name>
</gene>